<name>A0A6N6M7C2_9FLAO</name>
<dbReference type="Pfam" id="PF01258">
    <property type="entry name" value="zf-dskA_traR"/>
    <property type="match status" value="1"/>
</dbReference>
<dbReference type="Gene3D" id="1.20.120.910">
    <property type="entry name" value="DksA, coiled-coil domain"/>
    <property type="match status" value="1"/>
</dbReference>
<keyword evidence="8" id="KW-1185">Reference proteome</keyword>
<accession>A0A6N6M7C2</accession>
<evidence type="ECO:0000259" key="6">
    <source>
        <dbReference type="Pfam" id="PF01258"/>
    </source>
</evidence>
<keyword evidence="5" id="KW-0175">Coiled coil</keyword>
<evidence type="ECO:0000256" key="5">
    <source>
        <dbReference type="SAM" id="Coils"/>
    </source>
</evidence>
<comment type="caution">
    <text evidence="7">The sequence shown here is derived from an EMBL/GenBank/DDBJ whole genome shotgun (WGS) entry which is preliminary data.</text>
</comment>
<feature type="domain" description="Zinc finger DksA/TraR C4-type" evidence="6">
    <location>
        <begin position="80"/>
        <end position="111"/>
    </location>
</feature>
<keyword evidence="2" id="KW-0863">Zinc-finger</keyword>
<dbReference type="PANTHER" id="PTHR33823">
    <property type="entry name" value="RNA POLYMERASE-BINDING TRANSCRIPTION FACTOR DKSA-RELATED"/>
    <property type="match status" value="1"/>
</dbReference>
<dbReference type="PANTHER" id="PTHR33823:SF4">
    <property type="entry name" value="GENERAL STRESS PROTEIN 16O"/>
    <property type="match status" value="1"/>
</dbReference>
<evidence type="ECO:0000313" key="8">
    <source>
        <dbReference type="Proteomes" id="UP000435357"/>
    </source>
</evidence>
<dbReference type="AlphaFoldDB" id="A0A6N6M7C2"/>
<dbReference type="InterPro" id="IPR000962">
    <property type="entry name" value="Znf_DskA_TraR"/>
</dbReference>
<evidence type="ECO:0000256" key="1">
    <source>
        <dbReference type="ARBA" id="ARBA00022723"/>
    </source>
</evidence>
<dbReference type="RefSeq" id="WP_151168006.1">
    <property type="nucleotide sequence ID" value="NZ_WACR01000006.1"/>
</dbReference>
<proteinExistence type="predicted"/>
<reference evidence="7 8" key="1">
    <citation type="submission" date="2019-09" db="EMBL/GenBank/DDBJ databases">
        <title>Genomes of Cryomorphaceae.</title>
        <authorList>
            <person name="Bowman J.P."/>
        </authorList>
    </citation>
    <scope>NUCLEOTIDE SEQUENCE [LARGE SCALE GENOMIC DNA]</scope>
    <source>
        <strain evidence="7 8">KCTC 52047</strain>
    </source>
</reference>
<keyword evidence="3" id="KW-0862">Zinc</keyword>
<evidence type="ECO:0000256" key="2">
    <source>
        <dbReference type="ARBA" id="ARBA00022771"/>
    </source>
</evidence>
<protein>
    <submittedName>
        <fullName evidence="7">TraR/DksA family transcriptional regulator</fullName>
    </submittedName>
</protein>
<keyword evidence="1" id="KW-0479">Metal-binding</keyword>
<feature type="zinc finger region" description="dksA C4-type" evidence="4">
    <location>
        <begin position="84"/>
        <end position="108"/>
    </location>
</feature>
<dbReference type="OrthoDB" id="1121111at2"/>
<dbReference type="SUPFAM" id="SSF57716">
    <property type="entry name" value="Glucocorticoid receptor-like (DNA-binding domain)"/>
    <property type="match status" value="1"/>
</dbReference>
<dbReference type="PROSITE" id="PS51128">
    <property type="entry name" value="ZF_DKSA_2"/>
    <property type="match status" value="1"/>
</dbReference>
<gene>
    <name evidence="7" type="ORF">F3059_07980</name>
</gene>
<evidence type="ECO:0000256" key="4">
    <source>
        <dbReference type="PROSITE-ProRule" id="PRU00510"/>
    </source>
</evidence>
<organism evidence="7 8">
    <name type="scientific">Salibacter halophilus</name>
    <dbReference type="NCBI Taxonomy" id="1803916"/>
    <lineage>
        <taxon>Bacteria</taxon>
        <taxon>Pseudomonadati</taxon>
        <taxon>Bacteroidota</taxon>
        <taxon>Flavobacteriia</taxon>
        <taxon>Flavobacteriales</taxon>
        <taxon>Salibacteraceae</taxon>
        <taxon>Salibacter</taxon>
    </lineage>
</organism>
<evidence type="ECO:0000256" key="3">
    <source>
        <dbReference type="ARBA" id="ARBA00022833"/>
    </source>
</evidence>
<dbReference type="Proteomes" id="UP000435357">
    <property type="component" value="Unassembled WGS sequence"/>
</dbReference>
<dbReference type="GO" id="GO:0008270">
    <property type="term" value="F:zinc ion binding"/>
    <property type="evidence" value="ECO:0007669"/>
    <property type="project" value="UniProtKB-KW"/>
</dbReference>
<feature type="coiled-coil region" evidence="5">
    <location>
        <begin position="10"/>
        <end position="79"/>
    </location>
</feature>
<dbReference type="EMBL" id="WACR01000006">
    <property type="protein sequence ID" value="KAB1063966.1"/>
    <property type="molecule type" value="Genomic_DNA"/>
</dbReference>
<sequence>MDSDQKAQIEKAIREKLEKVTSDIAMLKEQTKPISPDNAYGRVSRMDAINNKSVAEANLRQAENTIKRLNIALDHLKKDDFGKCISCGSEINPKRLMIMPESRKCIRCASRG</sequence>
<evidence type="ECO:0000313" key="7">
    <source>
        <dbReference type="EMBL" id="KAB1063966.1"/>
    </source>
</evidence>